<keyword evidence="3" id="KW-0732">Signal</keyword>
<dbReference type="Pfam" id="PF00496">
    <property type="entry name" value="SBP_bac_5"/>
    <property type="match status" value="1"/>
</dbReference>
<name>A0A559TK77_9HYPH</name>
<dbReference type="InterPro" id="IPR039424">
    <property type="entry name" value="SBP_5"/>
</dbReference>
<dbReference type="PANTHER" id="PTHR30290">
    <property type="entry name" value="PERIPLASMIC BINDING COMPONENT OF ABC TRANSPORTER"/>
    <property type="match status" value="1"/>
</dbReference>
<accession>A0A559TK77</accession>
<sequence length="502" mass="54864">MLQSRSRTMTAAALGIAVFTASPAFSATLRISHNLGYGGRESLDPVSPTRFFEANQMIYDQLVRAGVDGLPSSSLAVSWSSSPDFITWTFKLRSGVRFHNGEPFTAKDAAYSLQRTLSTKLSSPVRSVLGIMDKIEAVDDTTLQVTLKQAHADFPIVLMDYRVRMVSSKALGGDPDAVNDSGIGTGPYKLSKLDPRGTTVLTANPDYWDGKPGAEEVDIIAISDQDARNQALLAGQIDMAEVTPNEVGLFSTNKNFVVQQVPAGLWNPIVMRTDTPPFHDVRVRKALRMLADRKALLRLAVGDGNGTVACDAPVWSGDPYYNSNLSCPADVEGAKKLLSDAGYPNGLTLDLYTSSAQSIMIPIAEAYQAQAAKAGVKVNVRVVPSDGYWTNVWMKPNRPFVVGNWGQRPADQVLNEVFRSGAKWNETAWNRPDFDALLDEARRSSTVEQRKELYGKAQAILSEEGGAFIPFFKNEIRVYSSSLGSVDRLPSIMLSWNKITKK</sequence>
<dbReference type="Gene3D" id="3.90.76.10">
    <property type="entry name" value="Dipeptide-binding Protein, Domain 1"/>
    <property type="match status" value="1"/>
</dbReference>
<proteinExistence type="inferred from homology"/>
<feature type="signal peptide" evidence="3">
    <location>
        <begin position="1"/>
        <end position="26"/>
    </location>
</feature>
<dbReference type="SUPFAM" id="SSF53850">
    <property type="entry name" value="Periplasmic binding protein-like II"/>
    <property type="match status" value="1"/>
</dbReference>
<organism evidence="5 6">
    <name type="scientific">Rhizobium mongolense USDA 1844</name>
    <dbReference type="NCBI Taxonomy" id="1079460"/>
    <lineage>
        <taxon>Bacteria</taxon>
        <taxon>Pseudomonadati</taxon>
        <taxon>Pseudomonadota</taxon>
        <taxon>Alphaproteobacteria</taxon>
        <taxon>Hyphomicrobiales</taxon>
        <taxon>Rhizobiaceae</taxon>
        <taxon>Rhizobium/Agrobacterium group</taxon>
        <taxon>Rhizobium</taxon>
    </lineage>
</organism>
<dbReference type="Proteomes" id="UP000319824">
    <property type="component" value="Unassembled WGS sequence"/>
</dbReference>
<dbReference type="PIRSF" id="PIRSF002741">
    <property type="entry name" value="MppA"/>
    <property type="match status" value="1"/>
</dbReference>
<evidence type="ECO:0000256" key="3">
    <source>
        <dbReference type="SAM" id="SignalP"/>
    </source>
</evidence>
<gene>
    <name evidence="5" type="ORF">BCL32_0394</name>
</gene>
<evidence type="ECO:0000256" key="2">
    <source>
        <dbReference type="ARBA" id="ARBA00005695"/>
    </source>
</evidence>
<comment type="subcellular location">
    <subcellularLocation>
        <location evidence="1">Periplasm</location>
    </subcellularLocation>
</comment>
<comment type="caution">
    <text evidence="5">The sequence shown here is derived from an EMBL/GenBank/DDBJ whole genome shotgun (WGS) entry which is preliminary data.</text>
</comment>
<protein>
    <submittedName>
        <fullName evidence="5">Peptide/nickel transport system substrate-binding protein</fullName>
    </submittedName>
</protein>
<evidence type="ECO:0000313" key="5">
    <source>
        <dbReference type="EMBL" id="TVZ75022.1"/>
    </source>
</evidence>
<evidence type="ECO:0000313" key="6">
    <source>
        <dbReference type="Proteomes" id="UP000319824"/>
    </source>
</evidence>
<evidence type="ECO:0000259" key="4">
    <source>
        <dbReference type="Pfam" id="PF00496"/>
    </source>
</evidence>
<comment type="similarity">
    <text evidence="2">Belongs to the bacterial solute-binding protein 5 family.</text>
</comment>
<dbReference type="AlphaFoldDB" id="A0A559TK77"/>
<dbReference type="CDD" id="cd08503">
    <property type="entry name" value="PBP2_NikA_DppA_OppA_like_17"/>
    <property type="match status" value="1"/>
</dbReference>
<dbReference type="Gene3D" id="3.10.105.10">
    <property type="entry name" value="Dipeptide-binding Protein, Domain 3"/>
    <property type="match status" value="1"/>
</dbReference>
<dbReference type="EMBL" id="VISO01000001">
    <property type="protein sequence ID" value="TVZ75022.1"/>
    <property type="molecule type" value="Genomic_DNA"/>
</dbReference>
<dbReference type="InterPro" id="IPR030678">
    <property type="entry name" value="Peptide/Ni-bd"/>
</dbReference>
<dbReference type="GO" id="GO:1904680">
    <property type="term" value="F:peptide transmembrane transporter activity"/>
    <property type="evidence" value="ECO:0007669"/>
    <property type="project" value="TreeGrafter"/>
</dbReference>
<dbReference type="GO" id="GO:0015833">
    <property type="term" value="P:peptide transport"/>
    <property type="evidence" value="ECO:0007669"/>
    <property type="project" value="TreeGrafter"/>
</dbReference>
<feature type="domain" description="Solute-binding protein family 5" evidence="4">
    <location>
        <begin position="74"/>
        <end position="411"/>
    </location>
</feature>
<dbReference type="GO" id="GO:0030288">
    <property type="term" value="C:outer membrane-bounded periplasmic space"/>
    <property type="evidence" value="ECO:0007669"/>
    <property type="project" value="UniProtKB-ARBA"/>
</dbReference>
<dbReference type="Gene3D" id="3.40.190.10">
    <property type="entry name" value="Periplasmic binding protein-like II"/>
    <property type="match status" value="1"/>
</dbReference>
<evidence type="ECO:0000256" key="1">
    <source>
        <dbReference type="ARBA" id="ARBA00004418"/>
    </source>
</evidence>
<dbReference type="InterPro" id="IPR000914">
    <property type="entry name" value="SBP_5_dom"/>
</dbReference>
<dbReference type="GO" id="GO:0043190">
    <property type="term" value="C:ATP-binding cassette (ABC) transporter complex"/>
    <property type="evidence" value="ECO:0007669"/>
    <property type="project" value="InterPro"/>
</dbReference>
<feature type="chain" id="PRO_5022129766" evidence="3">
    <location>
        <begin position="27"/>
        <end position="502"/>
    </location>
</feature>
<dbReference type="PANTHER" id="PTHR30290:SF83">
    <property type="entry name" value="ABC TRANSPORTER SUBSTRATE-BINDING PROTEIN"/>
    <property type="match status" value="1"/>
</dbReference>
<reference evidence="5 6" key="1">
    <citation type="submission" date="2019-06" db="EMBL/GenBank/DDBJ databases">
        <title>Pac Bio to generate improved reference genome sequences for organisms with transposon mutant libraries (support for FEBA project).</title>
        <authorList>
            <person name="Blow M."/>
        </authorList>
    </citation>
    <scope>NUCLEOTIDE SEQUENCE [LARGE SCALE GENOMIC DNA]</scope>
    <source>
        <strain evidence="5 6">USDA 1844</strain>
    </source>
</reference>